<dbReference type="InParanoid" id="F4WZZ9"/>
<keyword evidence="2" id="KW-1185">Reference proteome</keyword>
<dbReference type="Proteomes" id="UP000007755">
    <property type="component" value="Unassembled WGS sequence"/>
</dbReference>
<reference evidence="1" key="1">
    <citation type="submission" date="2011-02" db="EMBL/GenBank/DDBJ databases">
        <title>The genome of the leaf-cutting ant Acromyrmex echinatior suggests key adaptations to social evolution and fungus farming.</title>
        <authorList>
            <person name="Nygaard S."/>
            <person name="Zhang G."/>
        </authorList>
    </citation>
    <scope>NUCLEOTIDE SEQUENCE</scope>
</reference>
<dbReference type="EMBL" id="GL888483">
    <property type="protein sequence ID" value="EGI60229.1"/>
    <property type="molecule type" value="Genomic_DNA"/>
</dbReference>
<protein>
    <submittedName>
        <fullName evidence="1">Uncharacterized protein</fullName>
    </submittedName>
</protein>
<evidence type="ECO:0000313" key="2">
    <source>
        <dbReference type="Proteomes" id="UP000007755"/>
    </source>
</evidence>
<accession>F4WZZ9</accession>
<evidence type="ECO:0000313" key="1">
    <source>
        <dbReference type="EMBL" id="EGI60229.1"/>
    </source>
</evidence>
<dbReference type="OrthoDB" id="7555318at2759"/>
<organism evidence="2">
    <name type="scientific">Acromyrmex echinatior</name>
    <name type="common">Panamanian leafcutter ant</name>
    <name type="synonym">Acromyrmex octospinosus echinatior</name>
    <dbReference type="NCBI Taxonomy" id="103372"/>
    <lineage>
        <taxon>Eukaryota</taxon>
        <taxon>Metazoa</taxon>
        <taxon>Ecdysozoa</taxon>
        <taxon>Arthropoda</taxon>
        <taxon>Hexapoda</taxon>
        <taxon>Insecta</taxon>
        <taxon>Pterygota</taxon>
        <taxon>Neoptera</taxon>
        <taxon>Endopterygota</taxon>
        <taxon>Hymenoptera</taxon>
        <taxon>Apocrita</taxon>
        <taxon>Aculeata</taxon>
        <taxon>Formicoidea</taxon>
        <taxon>Formicidae</taxon>
        <taxon>Myrmicinae</taxon>
        <taxon>Acromyrmex</taxon>
    </lineage>
</organism>
<dbReference type="AlphaFoldDB" id="F4WZZ9"/>
<proteinExistence type="predicted"/>
<name>F4WZZ9_ACREC</name>
<sequence>MVEIVNQSSPPSYHLTWRSSSRLGMVELDPNEREEGIIRSALIFVRGKTSSPSSSLVSARTLRASERWPLDFEVCPYPSVIRVGQKVCNDRQAWFAMMDRQKDNMGFHHCILKCYWKWTSKRIAKEWQKTWRDWKANVLKKRAKSYAGGTGGGPPKVLQLTELENLLEIIDPEATDLDDMPEGRNFNRTIQKGSVPINNTISKRESFHTSKGLYKTTVQEVELKKLLFNFLQMKRVRIREIKKIYTMSIYPTTLTITESSDRGLHEIRTQNAMTPERAKEGLARKKNFSAATNARNAIVIPSQCKR</sequence>
<gene>
    <name evidence="1" type="ORF">G5I_11578</name>
</gene>